<organism evidence="1 2">
    <name type="scientific">Arsenicicoccus cauae</name>
    <dbReference type="NCBI Taxonomy" id="2663847"/>
    <lineage>
        <taxon>Bacteria</taxon>
        <taxon>Bacillati</taxon>
        <taxon>Actinomycetota</taxon>
        <taxon>Actinomycetes</taxon>
        <taxon>Micrococcales</taxon>
        <taxon>Intrasporangiaceae</taxon>
        <taxon>Arsenicicoccus</taxon>
    </lineage>
</organism>
<evidence type="ECO:0000313" key="2">
    <source>
        <dbReference type="Proteomes" id="UP000431092"/>
    </source>
</evidence>
<dbReference type="EMBL" id="WLVL01000039">
    <property type="protein sequence ID" value="MTB72406.1"/>
    <property type="molecule type" value="Genomic_DNA"/>
</dbReference>
<reference evidence="1 2" key="1">
    <citation type="submission" date="2019-11" db="EMBL/GenBank/DDBJ databases">
        <title>Whole genome sequencing identifies a novel species of the genus Arsenicicoccus isolated from human blood.</title>
        <authorList>
            <person name="Jeong J.H."/>
            <person name="Kweon O.J."/>
            <person name="Kim H.R."/>
            <person name="Kim T.-H."/>
            <person name="Ha S.-M."/>
            <person name="Lee M.-K."/>
        </authorList>
    </citation>
    <scope>NUCLEOTIDE SEQUENCE [LARGE SCALE GENOMIC DNA]</scope>
    <source>
        <strain evidence="1 2">MKL-02</strain>
    </source>
</reference>
<proteinExistence type="predicted"/>
<comment type="caution">
    <text evidence="1">The sequence shown here is derived from an EMBL/GenBank/DDBJ whole genome shotgun (WGS) entry which is preliminary data.</text>
</comment>
<dbReference type="AlphaFoldDB" id="A0A6I3IZK3"/>
<sequence length="211" mass="23252">MDRGEGVNGELVLRTDGTDLEVIANGVFLMDTRVTVSERLMVSATLARVRRGARLLIGGLGVGSSVVQALESGAGRIDVVEVEPLVVRWWERYFRARWGLSGPDLERLRVIRGDVGQHLATTQESYDAIVLDTDNGPEWLVHERNAALYADPALLVAARSLAPGGLCAYWSAWPSEPFESRLRQVYAEVERVDVHRGDVAPDVLYLCGDPR</sequence>
<gene>
    <name evidence="1" type="ORF">GGG17_10580</name>
</gene>
<dbReference type="SUPFAM" id="SSF53335">
    <property type="entry name" value="S-adenosyl-L-methionine-dependent methyltransferases"/>
    <property type="match status" value="1"/>
</dbReference>
<protein>
    <submittedName>
        <fullName evidence="1">Spermidine synthase</fullName>
    </submittedName>
</protein>
<dbReference type="InterPro" id="IPR029063">
    <property type="entry name" value="SAM-dependent_MTases_sf"/>
</dbReference>
<accession>A0A6I3IZK3</accession>
<dbReference type="Proteomes" id="UP000431092">
    <property type="component" value="Unassembled WGS sequence"/>
</dbReference>
<keyword evidence="2" id="KW-1185">Reference proteome</keyword>
<dbReference type="Gene3D" id="3.40.50.150">
    <property type="entry name" value="Vaccinia Virus protein VP39"/>
    <property type="match status" value="1"/>
</dbReference>
<evidence type="ECO:0000313" key="1">
    <source>
        <dbReference type="EMBL" id="MTB72406.1"/>
    </source>
</evidence>
<name>A0A6I3IZK3_9MICO</name>